<dbReference type="KEGG" id="paa:Paes_1893"/>
<reference evidence="4" key="1">
    <citation type="submission" date="2008-06" db="EMBL/GenBank/DDBJ databases">
        <title>Complete sequence of chromosome of Prosthecochloris aestuarii DSM 271.</title>
        <authorList>
            <consortium name="US DOE Joint Genome Institute"/>
            <person name="Lucas S."/>
            <person name="Copeland A."/>
            <person name="Lapidus A."/>
            <person name="Glavina del Rio T."/>
            <person name="Dalin E."/>
            <person name="Tice H."/>
            <person name="Bruce D."/>
            <person name="Goodwin L."/>
            <person name="Pitluck S."/>
            <person name="Schmutz J."/>
            <person name="Larimer F."/>
            <person name="Land M."/>
            <person name="Hauser L."/>
            <person name="Kyrpides N."/>
            <person name="Anderson I."/>
            <person name="Liu Z."/>
            <person name="Li T."/>
            <person name="Zhao F."/>
            <person name="Overmann J."/>
            <person name="Bryant D.A."/>
            <person name="Richardson P."/>
        </authorList>
    </citation>
    <scope>NUCLEOTIDE SEQUENCE [LARGE SCALE GENOMIC DNA]</scope>
    <source>
        <strain evidence="4">DSM 271</strain>
    </source>
</reference>
<dbReference type="AlphaFoldDB" id="B4S4K9"/>
<dbReference type="STRING" id="290512.Paes_1893"/>
<dbReference type="InterPro" id="IPR003140">
    <property type="entry name" value="PLipase/COase/thioEstase"/>
</dbReference>
<evidence type="ECO:0000313" key="4">
    <source>
        <dbReference type="EMBL" id="ACF46905.1"/>
    </source>
</evidence>
<proteinExistence type="inferred from homology"/>
<keyword evidence="5" id="KW-1185">Reference proteome</keyword>
<sequence length="223" mass="25332">MLQRQHFATLTCLDMHSGENNGEDIIVMLHGYGSNEKDLIQLTPYLGSNLHAISARAPLQLDMEMYAWFPIEFTPEGITVDYPAAREASNRLNAFLHAIIDHYQPKHSRVWLMGFSQGAVMSYLTALFEPSILNGVIALSGQFPEAEAGAMPQSPLLRDLPFLVVHGEYDDVLPVMNGRRSRQWLSKQVNDLSYMEYPMGHEINSQELNLIGRWLDEQRSKKQ</sequence>
<dbReference type="ESTHER" id="proae-q3vx23">
    <property type="family name" value="LYsophospholipase_carboxylesterase"/>
</dbReference>
<feature type="domain" description="Phospholipase/carboxylesterase/thioesterase" evidence="3">
    <location>
        <begin position="14"/>
        <end position="215"/>
    </location>
</feature>
<dbReference type="PANTHER" id="PTHR10655">
    <property type="entry name" value="LYSOPHOSPHOLIPASE-RELATED"/>
    <property type="match status" value="1"/>
</dbReference>
<dbReference type="HOGENOM" id="CLU_049413_5_3_10"/>
<dbReference type="Pfam" id="PF02230">
    <property type="entry name" value="Abhydrolase_2"/>
    <property type="match status" value="1"/>
</dbReference>
<organism evidence="4 5">
    <name type="scientific">Prosthecochloris aestuarii (strain DSM 271 / SK 413)</name>
    <dbReference type="NCBI Taxonomy" id="290512"/>
    <lineage>
        <taxon>Bacteria</taxon>
        <taxon>Pseudomonadati</taxon>
        <taxon>Chlorobiota</taxon>
        <taxon>Chlorobiia</taxon>
        <taxon>Chlorobiales</taxon>
        <taxon>Chlorobiaceae</taxon>
        <taxon>Prosthecochloris</taxon>
    </lineage>
</organism>
<dbReference type="Gene3D" id="3.40.50.1820">
    <property type="entry name" value="alpha/beta hydrolase"/>
    <property type="match status" value="1"/>
</dbReference>
<evidence type="ECO:0000256" key="1">
    <source>
        <dbReference type="ARBA" id="ARBA00006499"/>
    </source>
</evidence>
<dbReference type="EMBL" id="CP001108">
    <property type="protein sequence ID" value="ACF46905.1"/>
    <property type="molecule type" value="Genomic_DNA"/>
</dbReference>
<dbReference type="GO" id="GO:0016787">
    <property type="term" value="F:hydrolase activity"/>
    <property type="evidence" value="ECO:0007669"/>
    <property type="project" value="UniProtKB-KW"/>
</dbReference>
<dbReference type="PANTHER" id="PTHR10655:SF17">
    <property type="entry name" value="LYSOPHOSPHOLIPASE-LIKE PROTEIN 1"/>
    <property type="match status" value="1"/>
</dbReference>
<comment type="similarity">
    <text evidence="1">Belongs to the AB hydrolase superfamily. AB hydrolase 2 family.</text>
</comment>
<evidence type="ECO:0000259" key="3">
    <source>
        <dbReference type="Pfam" id="PF02230"/>
    </source>
</evidence>
<evidence type="ECO:0000256" key="2">
    <source>
        <dbReference type="ARBA" id="ARBA00022801"/>
    </source>
</evidence>
<dbReference type="SUPFAM" id="SSF53474">
    <property type="entry name" value="alpha/beta-Hydrolases"/>
    <property type="match status" value="1"/>
</dbReference>
<name>B4S4K9_PROA2</name>
<dbReference type="InterPro" id="IPR029058">
    <property type="entry name" value="AB_hydrolase_fold"/>
</dbReference>
<dbReference type="Proteomes" id="UP000002725">
    <property type="component" value="Chromosome"/>
</dbReference>
<dbReference type="RefSeq" id="WP_012506438.1">
    <property type="nucleotide sequence ID" value="NC_011059.1"/>
</dbReference>
<protein>
    <submittedName>
        <fullName evidence="4">Phospholipase/Carboxylesterase</fullName>
    </submittedName>
</protein>
<dbReference type="InterPro" id="IPR050565">
    <property type="entry name" value="LYPA1-2/EST-like"/>
</dbReference>
<dbReference type="eggNOG" id="COG0400">
    <property type="taxonomic scope" value="Bacteria"/>
</dbReference>
<gene>
    <name evidence="4" type="ordered locus">Paes_1893</name>
</gene>
<keyword evidence="2" id="KW-0378">Hydrolase</keyword>
<accession>B4S4K9</accession>
<evidence type="ECO:0000313" key="5">
    <source>
        <dbReference type="Proteomes" id="UP000002725"/>
    </source>
</evidence>